<evidence type="ECO:0008006" key="5">
    <source>
        <dbReference type="Google" id="ProtNLM"/>
    </source>
</evidence>
<protein>
    <recommendedName>
        <fullName evidence="5">CobQ/CobB/MinD/ParA nucleotide binding domain-containing protein</fullName>
    </recommendedName>
</protein>
<evidence type="ECO:0000313" key="2">
    <source>
        <dbReference type="EMBL" id="MBB5642554.1"/>
    </source>
</evidence>
<name>A0A099JJ36_9MICO</name>
<dbReference type="SUPFAM" id="SSF52540">
    <property type="entry name" value="P-loop containing nucleoside triphosphate hydrolases"/>
    <property type="match status" value="1"/>
</dbReference>
<evidence type="ECO:0000313" key="1">
    <source>
        <dbReference type="EMBL" id="KGJ77498.1"/>
    </source>
</evidence>
<dbReference type="Proteomes" id="UP000029864">
    <property type="component" value="Unassembled WGS sequence"/>
</dbReference>
<comment type="caution">
    <text evidence="1">The sequence shown here is derived from an EMBL/GenBank/DDBJ whole genome shotgun (WGS) entry which is preliminary data.</text>
</comment>
<keyword evidence="3" id="KW-1185">Reference proteome</keyword>
<dbReference type="InterPro" id="IPR027417">
    <property type="entry name" value="P-loop_NTPase"/>
</dbReference>
<organism evidence="1 3">
    <name type="scientific">Cryobacterium roopkundense</name>
    <dbReference type="NCBI Taxonomy" id="1001240"/>
    <lineage>
        <taxon>Bacteria</taxon>
        <taxon>Bacillati</taxon>
        <taxon>Actinomycetota</taxon>
        <taxon>Actinomycetes</taxon>
        <taxon>Micrococcales</taxon>
        <taxon>Microbacteriaceae</taxon>
        <taxon>Cryobacterium</taxon>
    </lineage>
</organism>
<dbReference type="Proteomes" id="UP000561726">
    <property type="component" value="Unassembled WGS sequence"/>
</dbReference>
<dbReference type="EMBL" id="JACHBQ010000001">
    <property type="protein sequence ID" value="MBB5642554.1"/>
    <property type="molecule type" value="Genomic_DNA"/>
</dbReference>
<dbReference type="Gene3D" id="3.40.50.300">
    <property type="entry name" value="P-loop containing nucleotide triphosphate hydrolases"/>
    <property type="match status" value="1"/>
</dbReference>
<reference evidence="2 4" key="2">
    <citation type="submission" date="2020-08" db="EMBL/GenBank/DDBJ databases">
        <title>Sequencing the genomes of 1000 actinobacteria strains.</title>
        <authorList>
            <person name="Klenk H.-P."/>
        </authorList>
    </citation>
    <scope>NUCLEOTIDE SEQUENCE [LARGE SCALE GENOMIC DNA]</scope>
    <source>
        <strain evidence="2 4">DSM 21065</strain>
    </source>
</reference>
<sequence>MSLSPLRIVLSSTAGGVGTTTLTALLFDLLSTPAGVPSLGDHTSGYLGARLPRGDDAEVIDADLLLHDLGPHADGEGLDLLESPTTLAVLVTANTPLGLLAVTGVLEAIRKRYGQAGLARVTVVCTSTFGRPRTRALIETVHTSYGRGIILVMPHDPALAGPGRIATHRLHRRTLAAGDLVARRIRSLIGLYRR</sequence>
<gene>
    <name evidence="2" type="ORF">BJ997_003102</name>
    <name evidence="1" type="ORF">GY21_07660</name>
</gene>
<proteinExistence type="predicted"/>
<reference evidence="1 3" key="1">
    <citation type="submission" date="2014-08" db="EMBL/GenBank/DDBJ databases">
        <authorList>
            <person name="Sisinthy S."/>
        </authorList>
    </citation>
    <scope>NUCLEOTIDE SEQUENCE [LARGE SCALE GENOMIC DNA]</scope>
    <source>
        <strain evidence="1 3">RuG17</strain>
    </source>
</reference>
<evidence type="ECO:0000313" key="3">
    <source>
        <dbReference type="Proteomes" id="UP000029864"/>
    </source>
</evidence>
<evidence type="ECO:0000313" key="4">
    <source>
        <dbReference type="Proteomes" id="UP000561726"/>
    </source>
</evidence>
<dbReference type="AlphaFoldDB" id="A0A099JJ36"/>
<dbReference type="OrthoDB" id="5120050at2"/>
<dbReference type="EMBL" id="JPXF01000025">
    <property type="protein sequence ID" value="KGJ77498.1"/>
    <property type="molecule type" value="Genomic_DNA"/>
</dbReference>
<accession>A0A099JJ36</accession>
<dbReference type="RefSeq" id="WP_035836137.1">
    <property type="nucleotide sequence ID" value="NZ_JACHBQ010000001.1"/>
</dbReference>